<proteinExistence type="predicted"/>
<dbReference type="InterPro" id="IPR011466">
    <property type="entry name" value="DUF1572"/>
</dbReference>
<dbReference type="Pfam" id="PF07609">
    <property type="entry name" value="DUF1572"/>
    <property type="match status" value="1"/>
</dbReference>
<name>A0A972K0H1_9BACL</name>
<dbReference type="Gene3D" id="1.20.120.450">
    <property type="entry name" value="dinb family like domain"/>
    <property type="match status" value="1"/>
</dbReference>
<dbReference type="SUPFAM" id="SSF109854">
    <property type="entry name" value="DinB/YfiT-like putative metalloenzymes"/>
    <property type="match status" value="1"/>
</dbReference>
<sequence length="171" mass="19724">MRGMMCVGSLFEVVKANWEAKLIDIQRRMIEAVTQLKEEQLNWRPNEESNSIANLIVHIEGNIHQRIEATVLGGVDRRDRDGEFENGVHLSSEELLQRFNNSFDLLMRTVSTLREDRLLETVQVRDRQVTVFDVVNGCATHFSEHLGQVLYLAKIQLGERYKTTSIPKKKS</sequence>
<organism evidence="1 2">
    <name type="scientific">Paenibacillus foliorum</name>
    <dbReference type="NCBI Taxonomy" id="2654974"/>
    <lineage>
        <taxon>Bacteria</taxon>
        <taxon>Bacillati</taxon>
        <taxon>Bacillota</taxon>
        <taxon>Bacilli</taxon>
        <taxon>Bacillales</taxon>
        <taxon>Paenibacillaceae</taxon>
        <taxon>Paenibacillus</taxon>
    </lineage>
</organism>
<evidence type="ECO:0000313" key="2">
    <source>
        <dbReference type="Proteomes" id="UP000641588"/>
    </source>
</evidence>
<accession>A0A972K0H1</accession>
<dbReference type="EMBL" id="WHOD01000050">
    <property type="protein sequence ID" value="NOU93835.1"/>
    <property type="molecule type" value="Genomic_DNA"/>
</dbReference>
<comment type="caution">
    <text evidence="1">The sequence shown here is derived from an EMBL/GenBank/DDBJ whole genome shotgun (WGS) entry which is preliminary data.</text>
</comment>
<dbReference type="Proteomes" id="UP000641588">
    <property type="component" value="Unassembled WGS sequence"/>
</dbReference>
<dbReference type="InterPro" id="IPR034660">
    <property type="entry name" value="DinB/YfiT-like"/>
</dbReference>
<dbReference type="AlphaFoldDB" id="A0A972K0H1"/>
<gene>
    <name evidence="1" type="ORF">GC093_11450</name>
</gene>
<reference evidence="1" key="1">
    <citation type="submission" date="2019-10" db="EMBL/GenBank/DDBJ databases">
        <title>Description of Paenibacillus glebae sp. nov.</title>
        <authorList>
            <person name="Carlier A."/>
            <person name="Qi S."/>
        </authorList>
    </citation>
    <scope>NUCLEOTIDE SEQUENCE</scope>
    <source>
        <strain evidence="1">LMG 31456</strain>
    </source>
</reference>
<protein>
    <submittedName>
        <fullName evidence="1">DUF1572 domain-containing protein</fullName>
    </submittedName>
</protein>
<keyword evidence="2" id="KW-1185">Reference proteome</keyword>
<evidence type="ECO:0000313" key="1">
    <source>
        <dbReference type="EMBL" id="NOU93835.1"/>
    </source>
</evidence>